<comment type="caution">
    <text evidence="2">The sequence shown here is derived from an EMBL/GenBank/DDBJ whole genome shotgun (WGS) entry which is preliminary data.</text>
</comment>
<dbReference type="EMBL" id="VSRR010022469">
    <property type="protein sequence ID" value="MPC64708.1"/>
    <property type="molecule type" value="Genomic_DNA"/>
</dbReference>
<evidence type="ECO:0000313" key="3">
    <source>
        <dbReference type="Proteomes" id="UP000324222"/>
    </source>
</evidence>
<dbReference type="AlphaFoldDB" id="A0A5B7H6I9"/>
<protein>
    <submittedName>
        <fullName evidence="2">Uncharacterized protein</fullName>
    </submittedName>
</protein>
<organism evidence="2 3">
    <name type="scientific">Portunus trituberculatus</name>
    <name type="common">Swimming crab</name>
    <name type="synonym">Neptunus trituberculatus</name>
    <dbReference type="NCBI Taxonomy" id="210409"/>
    <lineage>
        <taxon>Eukaryota</taxon>
        <taxon>Metazoa</taxon>
        <taxon>Ecdysozoa</taxon>
        <taxon>Arthropoda</taxon>
        <taxon>Crustacea</taxon>
        <taxon>Multicrustacea</taxon>
        <taxon>Malacostraca</taxon>
        <taxon>Eumalacostraca</taxon>
        <taxon>Eucarida</taxon>
        <taxon>Decapoda</taxon>
        <taxon>Pleocyemata</taxon>
        <taxon>Brachyura</taxon>
        <taxon>Eubrachyura</taxon>
        <taxon>Portunoidea</taxon>
        <taxon>Portunidae</taxon>
        <taxon>Portuninae</taxon>
        <taxon>Portunus</taxon>
    </lineage>
</organism>
<name>A0A5B7H6I9_PORTR</name>
<proteinExistence type="predicted"/>
<keyword evidence="3" id="KW-1185">Reference proteome</keyword>
<evidence type="ECO:0000313" key="2">
    <source>
        <dbReference type="EMBL" id="MPC64708.1"/>
    </source>
</evidence>
<sequence length="162" mass="17639">MIHALVAHCVEMVRVKAARQGEASGHGLARWVVDCEKFRDIHYFPSTQQGRMVRRRLISTWSRNSPPDVLQIPSIAGQLLNIEGSQGDYEKSLPSIPETHSLVSCGPDTPPQPHAFLPRLPSVSVGARGGANKVTTRAPPSPAQPIQARALEVMRETPRGPA</sequence>
<accession>A0A5B7H6I9</accession>
<reference evidence="2 3" key="1">
    <citation type="submission" date="2019-05" db="EMBL/GenBank/DDBJ databases">
        <title>Another draft genome of Portunus trituberculatus and its Hox gene families provides insights of decapod evolution.</title>
        <authorList>
            <person name="Jeong J.-H."/>
            <person name="Song I."/>
            <person name="Kim S."/>
            <person name="Choi T."/>
            <person name="Kim D."/>
            <person name="Ryu S."/>
            <person name="Kim W."/>
        </authorList>
    </citation>
    <scope>NUCLEOTIDE SEQUENCE [LARGE SCALE GENOMIC DNA]</scope>
    <source>
        <tissue evidence="2">Muscle</tissue>
    </source>
</reference>
<gene>
    <name evidence="2" type="ORF">E2C01_058828</name>
</gene>
<evidence type="ECO:0000256" key="1">
    <source>
        <dbReference type="SAM" id="MobiDB-lite"/>
    </source>
</evidence>
<feature type="region of interest" description="Disordered" evidence="1">
    <location>
        <begin position="126"/>
        <end position="146"/>
    </location>
</feature>
<dbReference type="Proteomes" id="UP000324222">
    <property type="component" value="Unassembled WGS sequence"/>
</dbReference>